<evidence type="ECO:0000313" key="3">
    <source>
        <dbReference type="Proteomes" id="UP001596086"/>
    </source>
</evidence>
<sequence>MTGVIATIPRIQFLSALGLPLAGGKLTTYLAGTTTLEATYQDQDLTIKNPTTITLDATGSCLLWLDPEKSYKFLLKSALGITQPGWPVDDISGAATPLSLTPTLSAYVKFTALAAATASALIGIIQAKAGAIVRTLQDKLLETVSVFDFMTQQERDAVTAGTGSMDVTSSIRKALAEGADLFPPGVYKITATENDPIIIGGTRRRINGAGATILSTTPSSIGTVKITGQQITLNGFCFDGSNLALNVLQIGDTAKRITLNSPEVRNCKQQPGDAPYAVGIMVQCGSEQVTINDPHVHDISAPVTGIARGILATSYGTDATHFKKLVVNGGLIENITPSIDADGIVFQPDDLVTDVDSSVNGTRFVDCAKRGVKIMASGVNVDGVAVKLPADAAYSGISVYGDRCKVLNVKITGGYAEHGVDIGGSAMSCGNGTVVDNVTVAMTKQATNDGIRVYGTAASPTNDVTITNCDLSTLRHGVHLNNAGTRAIVSSNKIRAITGNGVYLAGSAGTFTSLVTAALNVLSNIAGYTVRNDGGTGWNAFGNTSDGSGLGSHGNLPQRSNFIGNLITGQCVQASGTAAPTAGTWSKGDVVWNTSPNSYGVAGWLCMTTGTPGTWRIISAGAERSSTANRPTKATMGVATDQEWRGTMYFDTTLSANGKPIWWTGSAWIDATGAAV</sequence>
<dbReference type="InterPro" id="IPR039448">
    <property type="entry name" value="Beta_helix"/>
</dbReference>
<dbReference type="SMART" id="SM00710">
    <property type="entry name" value="PbH1"/>
    <property type="match status" value="5"/>
</dbReference>
<dbReference type="SUPFAM" id="SSF51126">
    <property type="entry name" value="Pectin lyase-like"/>
    <property type="match status" value="2"/>
</dbReference>
<dbReference type="EMBL" id="JBHSMZ010000016">
    <property type="protein sequence ID" value="MFC5550717.1"/>
    <property type="molecule type" value="Genomic_DNA"/>
</dbReference>
<keyword evidence="3" id="KW-1185">Reference proteome</keyword>
<protein>
    <submittedName>
        <fullName evidence="2">Right-handed parallel beta-helix repeat-containing protein</fullName>
    </submittedName>
</protein>
<dbReference type="InterPro" id="IPR011050">
    <property type="entry name" value="Pectin_lyase_fold/virulence"/>
</dbReference>
<evidence type="ECO:0000313" key="2">
    <source>
        <dbReference type="EMBL" id="MFC5550717.1"/>
    </source>
</evidence>
<dbReference type="InterPro" id="IPR012334">
    <property type="entry name" value="Pectin_lyas_fold"/>
</dbReference>
<dbReference type="Gene3D" id="2.160.20.10">
    <property type="entry name" value="Single-stranded right-handed beta-helix, Pectin lyase-like"/>
    <property type="match status" value="1"/>
</dbReference>
<feature type="domain" description="Right handed beta helix" evidence="1">
    <location>
        <begin position="358"/>
        <end position="509"/>
    </location>
</feature>
<reference evidence="3" key="1">
    <citation type="journal article" date="2019" name="Int. J. Syst. Evol. Microbiol.">
        <title>The Global Catalogue of Microorganisms (GCM) 10K type strain sequencing project: providing services to taxonomists for standard genome sequencing and annotation.</title>
        <authorList>
            <consortium name="The Broad Institute Genomics Platform"/>
            <consortium name="The Broad Institute Genome Sequencing Center for Infectious Disease"/>
            <person name="Wu L."/>
            <person name="Ma J."/>
        </authorList>
    </citation>
    <scope>NUCLEOTIDE SEQUENCE [LARGE SCALE GENOMIC DNA]</scope>
    <source>
        <strain evidence="3">CGMCC 4.5798</strain>
    </source>
</reference>
<evidence type="ECO:0000259" key="1">
    <source>
        <dbReference type="Pfam" id="PF13229"/>
    </source>
</evidence>
<name>A0ABW0S5U2_9BURK</name>
<comment type="caution">
    <text evidence="2">The sequence shown here is derived from an EMBL/GenBank/DDBJ whole genome shotgun (WGS) entry which is preliminary data.</text>
</comment>
<dbReference type="Pfam" id="PF13229">
    <property type="entry name" value="Beta_helix"/>
    <property type="match status" value="1"/>
</dbReference>
<proteinExistence type="predicted"/>
<accession>A0ABW0S5U2</accession>
<dbReference type="InterPro" id="IPR006626">
    <property type="entry name" value="PbH1"/>
</dbReference>
<dbReference type="Proteomes" id="UP001596086">
    <property type="component" value="Unassembled WGS sequence"/>
</dbReference>
<organism evidence="2 3">
    <name type="scientific">Massilia aerilata</name>
    <dbReference type="NCBI Taxonomy" id="453817"/>
    <lineage>
        <taxon>Bacteria</taxon>
        <taxon>Pseudomonadati</taxon>
        <taxon>Pseudomonadota</taxon>
        <taxon>Betaproteobacteria</taxon>
        <taxon>Burkholderiales</taxon>
        <taxon>Oxalobacteraceae</taxon>
        <taxon>Telluria group</taxon>
        <taxon>Massilia</taxon>
    </lineage>
</organism>
<dbReference type="RefSeq" id="WP_379773749.1">
    <property type="nucleotide sequence ID" value="NZ_JBHSMZ010000016.1"/>
</dbReference>
<gene>
    <name evidence="2" type="ORF">ACFPO9_19545</name>
</gene>